<keyword evidence="1 4" id="KW-0808">Transferase</keyword>
<dbReference type="InterPro" id="IPR016181">
    <property type="entry name" value="Acyl_CoA_acyltransferase"/>
</dbReference>
<dbReference type="AlphaFoldDB" id="A0A0U1KZE6"/>
<evidence type="ECO:0000256" key="2">
    <source>
        <dbReference type="ARBA" id="ARBA00023315"/>
    </source>
</evidence>
<dbReference type="GO" id="GO:0016747">
    <property type="term" value="F:acyltransferase activity, transferring groups other than amino-acyl groups"/>
    <property type="evidence" value="ECO:0007669"/>
    <property type="project" value="InterPro"/>
</dbReference>
<dbReference type="RefSeq" id="WP_021168475.1">
    <property type="nucleotide sequence ID" value="NZ_CTRP01000011.1"/>
</dbReference>
<accession>A0A0U1KZE6</accession>
<dbReference type="InterPro" id="IPR050832">
    <property type="entry name" value="Bact_Acetyltransf"/>
</dbReference>
<sequence>MIMTSEVLIRKAVAADIDAMLELLRLLFAIETDFVFDGDRQRLGLTLLLQAENTGCMLVAECGQHIVGMCTAQLLVSTAEGGIKALIEDVVVAESCRRQGVGTQLLMAIKQWAARQGAKRIDLLADRRNNRALDFYQRLGWLETKLVCLQKKM</sequence>
<dbReference type="Pfam" id="PF00583">
    <property type="entry name" value="Acetyltransf_1"/>
    <property type="match status" value="1"/>
</dbReference>
<dbReference type="CDD" id="cd04301">
    <property type="entry name" value="NAT_SF"/>
    <property type="match status" value="1"/>
</dbReference>
<protein>
    <submittedName>
        <fullName evidence="4">Histone acetyltransferase HPA2 and related acetyltransferases</fullName>
    </submittedName>
</protein>
<dbReference type="EMBL" id="CTRP01000011">
    <property type="protein sequence ID" value="CQR72788.1"/>
    <property type="molecule type" value="Genomic_DNA"/>
</dbReference>
<name>A0A0U1KZE6_9FIRM</name>
<proteinExistence type="predicted"/>
<gene>
    <name evidence="4" type="ORF">SpAn4DRAFT_3248</name>
</gene>
<dbReference type="Gene3D" id="3.40.630.30">
    <property type="match status" value="1"/>
</dbReference>
<evidence type="ECO:0000313" key="5">
    <source>
        <dbReference type="Proteomes" id="UP000049855"/>
    </source>
</evidence>
<dbReference type="PROSITE" id="PS51186">
    <property type="entry name" value="GNAT"/>
    <property type="match status" value="1"/>
</dbReference>
<reference evidence="5" key="1">
    <citation type="submission" date="2015-03" db="EMBL/GenBank/DDBJ databases">
        <authorList>
            <person name="Nijsse Bart"/>
        </authorList>
    </citation>
    <scope>NUCLEOTIDE SEQUENCE [LARGE SCALE GENOMIC DNA]</scope>
</reference>
<dbReference type="InterPro" id="IPR000182">
    <property type="entry name" value="GNAT_dom"/>
</dbReference>
<evidence type="ECO:0000259" key="3">
    <source>
        <dbReference type="PROSITE" id="PS51186"/>
    </source>
</evidence>
<feature type="domain" description="N-acetyltransferase" evidence="3">
    <location>
        <begin position="7"/>
        <end position="153"/>
    </location>
</feature>
<organism evidence="4 5">
    <name type="scientific">Sporomusa ovata</name>
    <dbReference type="NCBI Taxonomy" id="2378"/>
    <lineage>
        <taxon>Bacteria</taxon>
        <taxon>Bacillati</taxon>
        <taxon>Bacillota</taxon>
        <taxon>Negativicutes</taxon>
        <taxon>Selenomonadales</taxon>
        <taxon>Sporomusaceae</taxon>
        <taxon>Sporomusa</taxon>
    </lineage>
</organism>
<dbReference type="Proteomes" id="UP000049855">
    <property type="component" value="Unassembled WGS sequence"/>
</dbReference>
<keyword evidence="2" id="KW-0012">Acyltransferase</keyword>
<evidence type="ECO:0000256" key="1">
    <source>
        <dbReference type="ARBA" id="ARBA00022679"/>
    </source>
</evidence>
<evidence type="ECO:0000313" key="4">
    <source>
        <dbReference type="EMBL" id="CQR72788.1"/>
    </source>
</evidence>
<dbReference type="PANTHER" id="PTHR43877">
    <property type="entry name" value="AMINOALKYLPHOSPHONATE N-ACETYLTRANSFERASE-RELATED-RELATED"/>
    <property type="match status" value="1"/>
</dbReference>
<keyword evidence="5" id="KW-1185">Reference proteome</keyword>
<dbReference type="SUPFAM" id="SSF55729">
    <property type="entry name" value="Acyl-CoA N-acyltransferases (Nat)"/>
    <property type="match status" value="1"/>
</dbReference>